<sequence>MNLKKLLLSLFFISQFGFICFSQSTDRPSADALQQRIISVENSLSPLVLNAGDPLWNLEKQMDKYTIPGLSIAVIHNYKIDWAKGYGNTGNKESQRVSEQTAFQAASMSKFVNAVAWMKLKELEKINLDESIEQYLTSWSLPHPKNGEAKAITINQLLSHTAGLSTHGFGGYKDSDNLPSLIQILEGSSPANSEKVVPIQHPNKEFRYSGGGTTLSQLILMDITNSSYEDFLTSTILSFLSMTNSFYSIELDKYPVDLAFGHSSNGKRLKNDYNSYPESAAAGLWTTPTDLAKLILAIQASLNDKPGKILSQQSSEKLITPTLENSNAALGIFTEEVNGVLYLQHSGSNKGFRGKLFFSAENGNGVVIMVNGPNTEIIEEIIRSVALVYNWEGFEKTVTSPDLAINKEDLNQFTGTYSLAKREVKVSLKKGELYLSEKGKWSSKLTALSNSTFIVDVVKPKASIEFLVDDAGKVTKCKLTQGESTEWIKSK</sequence>
<dbReference type="EMBL" id="FNAC01000037">
    <property type="protein sequence ID" value="SDD55171.1"/>
    <property type="molecule type" value="Genomic_DNA"/>
</dbReference>
<proteinExistence type="predicted"/>
<evidence type="ECO:0000259" key="1">
    <source>
        <dbReference type="Pfam" id="PF00144"/>
    </source>
</evidence>
<evidence type="ECO:0000313" key="3">
    <source>
        <dbReference type="Proteomes" id="UP000199060"/>
    </source>
</evidence>
<dbReference type="InterPro" id="IPR001466">
    <property type="entry name" value="Beta-lactam-related"/>
</dbReference>
<dbReference type="PANTHER" id="PTHR46825">
    <property type="entry name" value="D-ALANYL-D-ALANINE-CARBOXYPEPTIDASE/ENDOPEPTIDASE AMPH"/>
    <property type="match status" value="1"/>
</dbReference>
<feature type="domain" description="Beta-lactamase-related" evidence="1">
    <location>
        <begin position="58"/>
        <end position="375"/>
    </location>
</feature>
<name>A0A1G6VNQ5_9BACT</name>
<dbReference type="Proteomes" id="UP000199060">
    <property type="component" value="Unassembled WGS sequence"/>
</dbReference>
<dbReference type="Gene3D" id="3.40.710.10">
    <property type="entry name" value="DD-peptidase/beta-lactamase superfamily"/>
    <property type="match status" value="1"/>
</dbReference>
<evidence type="ECO:0000313" key="2">
    <source>
        <dbReference type="EMBL" id="SDD55171.1"/>
    </source>
</evidence>
<accession>A0A1G6VNQ5</accession>
<dbReference type="RefSeq" id="WP_087940644.1">
    <property type="nucleotide sequence ID" value="NZ_MSSX01000039.1"/>
</dbReference>
<dbReference type="Pfam" id="PF00144">
    <property type="entry name" value="Beta-lactamase"/>
    <property type="match status" value="1"/>
</dbReference>
<dbReference type="AlphaFoldDB" id="A0A1G6VNQ5"/>
<reference evidence="3" key="1">
    <citation type="submission" date="2016-10" db="EMBL/GenBank/DDBJ databases">
        <authorList>
            <person name="Varghese N."/>
            <person name="Submissions S."/>
        </authorList>
    </citation>
    <scope>NUCLEOTIDE SEQUENCE [LARGE SCALE GENOMIC DNA]</scope>
    <source>
        <strain evidence="3">DSM 23095</strain>
    </source>
</reference>
<dbReference type="STRING" id="686796.SAMN04488104_10373"/>
<dbReference type="InterPro" id="IPR050491">
    <property type="entry name" value="AmpC-like"/>
</dbReference>
<dbReference type="SUPFAM" id="SSF56601">
    <property type="entry name" value="beta-lactamase/transpeptidase-like"/>
    <property type="match status" value="1"/>
</dbReference>
<gene>
    <name evidence="2" type="ORF">SAMN04488104_10373</name>
</gene>
<keyword evidence="3" id="KW-1185">Reference proteome</keyword>
<protein>
    <submittedName>
        <fullName evidence="2">CubicO group peptidase, beta-lactamase class C family</fullName>
    </submittedName>
</protein>
<dbReference type="InterPro" id="IPR012338">
    <property type="entry name" value="Beta-lactam/transpept-like"/>
</dbReference>
<dbReference type="PANTHER" id="PTHR46825:SF12">
    <property type="entry name" value="PENICILLIN-BINDING PROTEIN 4"/>
    <property type="match status" value="1"/>
</dbReference>
<dbReference type="OrthoDB" id="9797709at2"/>
<organism evidence="2 3">
    <name type="scientific">Algoriphagus faecimaris</name>
    <dbReference type="NCBI Taxonomy" id="686796"/>
    <lineage>
        <taxon>Bacteria</taxon>
        <taxon>Pseudomonadati</taxon>
        <taxon>Bacteroidota</taxon>
        <taxon>Cytophagia</taxon>
        <taxon>Cytophagales</taxon>
        <taxon>Cyclobacteriaceae</taxon>
        <taxon>Algoriphagus</taxon>
    </lineage>
</organism>